<dbReference type="KEGG" id="lyj:FKV23_00915"/>
<dbReference type="RefSeq" id="WP_141622173.1">
    <property type="nucleotide sequence ID" value="NZ_CP041242.1"/>
</dbReference>
<dbReference type="Pfam" id="PF13472">
    <property type="entry name" value="Lipase_GDSL_2"/>
    <property type="match status" value="1"/>
</dbReference>
<dbReference type="OrthoDB" id="8156285at2"/>
<dbReference type="GO" id="GO:0016788">
    <property type="term" value="F:hydrolase activity, acting on ester bonds"/>
    <property type="evidence" value="ECO:0007669"/>
    <property type="project" value="UniProtKB-ARBA"/>
</dbReference>
<dbReference type="InterPro" id="IPR036514">
    <property type="entry name" value="SGNH_hydro_sf"/>
</dbReference>
<evidence type="ECO:0000313" key="2">
    <source>
        <dbReference type="EMBL" id="QDH68830.1"/>
    </source>
</evidence>
<accession>A0A514BN84</accession>
<reference evidence="2 3" key="1">
    <citation type="submission" date="2019-06" db="EMBL/GenBank/DDBJ databases">
        <title>Lysobacter alkalisoli sp. nov. isolated from saline-alkali soil.</title>
        <authorList>
            <person name="Sun J.-Q."/>
            <person name="Xu L."/>
        </authorList>
    </citation>
    <scope>NUCLEOTIDE SEQUENCE [LARGE SCALE GENOMIC DNA]</scope>
    <source>
        <strain evidence="2 3">SJ-36</strain>
    </source>
</reference>
<gene>
    <name evidence="2" type="ORF">FKV23_00915</name>
</gene>
<organism evidence="2 3">
    <name type="scientific">Marilutibacter alkalisoli</name>
    <dbReference type="NCBI Taxonomy" id="2591633"/>
    <lineage>
        <taxon>Bacteria</taxon>
        <taxon>Pseudomonadati</taxon>
        <taxon>Pseudomonadota</taxon>
        <taxon>Gammaproteobacteria</taxon>
        <taxon>Lysobacterales</taxon>
        <taxon>Lysobacteraceae</taxon>
        <taxon>Marilutibacter</taxon>
    </lineage>
</organism>
<name>A0A514BN84_9GAMM</name>
<dbReference type="Proteomes" id="UP000317199">
    <property type="component" value="Chromosome"/>
</dbReference>
<dbReference type="InterPro" id="IPR013830">
    <property type="entry name" value="SGNH_hydro"/>
</dbReference>
<feature type="domain" description="SGNH hydrolase-type esterase" evidence="1">
    <location>
        <begin position="114"/>
        <end position="296"/>
    </location>
</feature>
<dbReference type="EMBL" id="CP041242">
    <property type="protein sequence ID" value="QDH68830.1"/>
    <property type="molecule type" value="Genomic_DNA"/>
</dbReference>
<keyword evidence="2" id="KW-0378">Hydrolase</keyword>
<protein>
    <submittedName>
        <fullName evidence="2">SGNH/GDSL hydrolase family protein</fullName>
    </submittedName>
</protein>
<keyword evidence="3" id="KW-1185">Reference proteome</keyword>
<proteinExistence type="predicted"/>
<dbReference type="Gene3D" id="3.40.50.1110">
    <property type="entry name" value="SGNH hydrolase"/>
    <property type="match status" value="1"/>
</dbReference>
<evidence type="ECO:0000259" key="1">
    <source>
        <dbReference type="Pfam" id="PF13472"/>
    </source>
</evidence>
<evidence type="ECO:0000313" key="3">
    <source>
        <dbReference type="Proteomes" id="UP000317199"/>
    </source>
</evidence>
<dbReference type="AlphaFoldDB" id="A0A514BN84"/>
<sequence>MAVLQPPQIRWHAEKLHGDDLPCQVREHSMMSGFRVRDWMLALVLCAGVGWPRQAAAQPLPLAVIGDSDSHAYQDRISFPEGGPERGGAWRTSTFNWVEVLARLRGDELDPGEWGAYGVPGRLARVLDGVGVQARRPRKQDYRFNFAVSGAGCGDLMGGVRQVPALIELMDEAPERWRRGVVVIRIGINDVGTRTALLELAADPAGSPAAGRIADCVDAIRVAVQAIHRRHPDTRIVLVGIFDNTHWAQDLAKDWTPAGLANIARALDGYDRALIDMARGDDRLTFFDDRRWFAGRWGGRDARGQPAYRDVVLPGRIRVSNSVGDAPRHAVLQDGHAGVAWSAAWAQSLVILLNLRWESGLTPISDEEVAGLVKADAPKRRQAGAAP</sequence>
<dbReference type="SUPFAM" id="SSF52266">
    <property type="entry name" value="SGNH hydrolase"/>
    <property type="match status" value="1"/>
</dbReference>